<evidence type="ECO:0000256" key="1">
    <source>
        <dbReference type="ARBA" id="ARBA00004196"/>
    </source>
</evidence>
<dbReference type="Pfam" id="PF08238">
    <property type="entry name" value="Sel1"/>
    <property type="match status" value="1"/>
</dbReference>
<dbReference type="InterPro" id="IPR011990">
    <property type="entry name" value="TPR-like_helical_dom_sf"/>
</dbReference>
<dbReference type="AlphaFoldDB" id="A0A4R6AZY2"/>
<keyword evidence="5" id="KW-0732">Signal</keyword>
<gene>
    <name evidence="7" type="ORF">E2L05_09775</name>
</gene>
<dbReference type="InterPro" id="IPR013740">
    <property type="entry name" value="Redoxin"/>
</dbReference>
<dbReference type="GO" id="GO:0015036">
    <property type="term" value="F:disulfide oxidoreductase activity"/>
    <property type="evidence" value="ECO:0007669"/>
    <property type="project" value="UniProtKB-ARBA"/>
</dbReference>
<dbReference type="Proteomes" id="UP000294562">
    <property type="component" value="Unassembled WGS sequence"/>
</dbReference>
<comment type="subcellular location">
    <subcellularLocation>
        <location evidence="1">Cell envelope</location>
    </subcellularLocation>
</comment>
<keyword evidence="8" id="KW-1185">Reference proteome</keyword>
<protein>
    <recommendedName>
        <fullName evidence="6">Thioredoxin domain-containing protein</fullName>
    </recommendedName>
</protein>
<sequence>MKTGRAIFIALTLAAAALPLPVPAQDLQKGIAAYGRSDFEVALQELRPLAEQGDAYAQYFLGFMYLNGDGVSKDEAEARRLLQLAKAQGVPEFSLPTTLSSVQLANPITGYPEFDDEDLNASTVKIVNFTASWCAPCKSEYPYLQELNRRVPTYGIFYKDNVVNAMALLDEEPSTFTATMLDGPGRLGLGWRIHGVPETYVIDENGVVIFRRVGPLSREALETEILPFIQNRTVWTGGATVSVNSPE</sequence>
<dbReference type="PANTHER" id="PTHR42852">
    <property type="entry name" value="THIOL:DISULFIDE INTERCHANGE PROTEIN DSBE"/>
    <property type="match status" value="1"/>
</dbReference>
<dbReference type="InterPro" id="IPR006597">
    <property type="entry name" value="Sel1-like"/>
</dbReference>
<dbReference type="Pfam" id="PF08534">
    <property type="entry name" value="Redoxin"/>
    <property type="match status" value="1"/>
</dbReference>
<dbReference type="InterPro" id="IPR050553">
    <property type="entry name" value="Thioredoxin_ResA/DsbE_sf"/>
</dbReference>
<feature type="domain" description="Thioredoxin" evidence="6">
    <location>
        <begin position="84"/>
        <end position="231"/>
    </location>
</feature>
<dbReference type="PANTHER" id="PTHR42852:SF6">
    <property type="entry name" value="THIOL:DISULFIDE INTERCHANGE PROTEIN DSBE"/>
    <property type="match status" value="1"/>
</dbReference>
<dbReference type="GO" id="GO:0017004">
    <property type="term" value="P:cytochrome complex assembly"/>
    <property type="evidence" value="ECO:0007669"/>
    <property type="project" value="UniProtKB-KW"/>
</dbReference>
<dbReference type="SUPFAM" id="SSF81901">
    <property type="entry name" value="HCP-like"/>
    <property type="match status" value="1"/>
</dbReference>
<dbReference type="Gene3D" id="3.40.30.10">
    <property type="entry name" value="Glutaredoxin"/>
    <property type="match status" value="1"/>
</dbReference>
<name>A0A4R6AZY2_9RHOB</name>
<evidence type="ECO:0000256" key="4">
    <source>
        <dbReference type="ARBA" id="ARBA00023284"/>
    </source>
</evidence>
<reference evidence="7 8" key="1">
    <citation type="submission" date="2019-03" db="EMBL/GenBank/DDBJ databases">
        <title>Rhodobacteraceae bacterium SM1902, a new member of the family Rhodobacteraceae isolated from Yantai.</title>
        <authorList>
            <person name="Sun Y."/>
        </authorList>
    </citation>
    <scope>NUCLEOTIDE SEQUENCE [LARGE SCALE GENOMIC DNA]</scope>
    <source>
        <strain evidence="7 8">SM1902</strain>
    </source>
</reference>
<feature type="chain" id="PRO_5020325394" description="Thioredoxin domain-containing protein" evidence="5">
    <location>
        <begin position="25"/>
        <end position="247"/>
    </location>
</feature>
<keyword evidence="2" id="KW-0201">Cytochrome c-type biogenesis</keyword>
<dbReference type="RefSeq" id="WP_133342728.1">
    <property type="nucleotide sequence ID" value="NZ_SMZO01000018.1"/>
</dbReference>
<evidence type="ECO:0000256" key="2">
    <source>
        <dbReference type="ARBA" id="ARBA00022748"/>
    </source>
</evidence>
<keyword evidence="4" id="KW-0676">Redox-active center</keyword>
<dbReference type="OrthoDB" id="9799347at2"/>
<organism evidence="7 8">
    <name type="scientific">Meridianimarinicoccus aquatilis</name>
    <dbReference type="NCBI Taxonomy" id="2552766"/>
    <lineage>
        <taxon>Bacteria</taxon>
        <taxon>Pseudomonadati</taxon>
        <taxon>Pseudomonadota</taxon>
        <taxon>Alphaproteobacteria</taxon>
        <taxon>Rhodobacterales</taxon>
        <taxon>Paracoccaceae</taxon>
        <taxon>Meridianimarinicoccus</taxon>
    </lineage>
</organism>
<evidence type="ECO:0000259" key="6">
    <source>
        <dbReference type="PROSITE" id="PS51352"/>
    </source>
</evidence>
<dbReference type="PROSITE" id="PS51352">
    <property type="entry name" value="THIOREDOXIN_2"/>
    <property type="match status" value="1"/>
</dbReference>
<dbReference type="GO" id="GO:0006950">
    <property type="term" value="P:response to stress"/>
    <property type="evidence" value="ECO:0007669"/>
    <property type="project" value="UniProtKB-ARBA"/>
</dbReference>
<evidence type="ECO:0000256" key="3">
    <source>
        <dbReference type="ARBA" id="ARBA00023157"/>
    </source>
</evidence>
<dbReference type="PROSITE" id="PS00194">
    <property type="entry name" value="THIOREDOXIN_1"/>
    <property type="match status" value="1"/>
</dbReference>
<dbReference type="EMBL" id="SMZO01000018">
    <property type="protein sequence ID" value="TDL88026.1"/>
    <property type="molecule type" value="Genomic_DNA"/>
</dbReference>
<dbReference type="SUPFAM" id="SSF52833">
    <property type="entry name" value="Thioredoxin-like"/>
    <property type="match status" value="1"/>
</dbReference>
<accession>A0A4R6AZY2</accession>
<keyword evidence="3" id="KW-1015">Disulfide bond</keyword>
<evidence type="ECO:0000313" key="8">
    <source>
        <dbReference type="Proteomes" id="UP000294562"/>
    </source>
</evidence>
<dbReference type="SMART" id="SM00671">
    <property type="entry name" value="SEL1"/>
    <property type="match status" value="1"/>
</dbReference>
<feature type="signal peptide" evidence="5">
    <location>
        <begin position="1"/>
        <end position="24"/>
    </location>
</feature>
<evidence type="ECO:0000256" key="5">
    <source>
        <dbReference type="SAM" id="SignalP"/>
    </source>
</evidence>
<comment type="caution">
    <text evidence="7">The sequence shown here is derived from an EMBL/GenBank/DDBJ whole genome shotgun (WGS) entry which is preliminary data.</text>
</comment>
<dbReference type="Gene3D" id="1.25.40.10">
    <property type="entry name" value="Tetratricopeptide repeat domain"/>
    <property type="match status" value="1"/>
</dbReference>
<evidence type="ECO:0000313" key="7">
    <source>
        <dbReference type="EMBL" id="TDL88026.1"/>
    </source>
</evidence>
<dbReference type="InterPro" id="IPR017937">
    <property type="entry name" value="Thioredoxin_CS"/>
</dbReference>
<dbReference type="InterPro" id="IPR013766">
    <property type="entry name" value="Thioredoxin_domain"/>
</dbReference>
<proteinExistence type="predicted"/>
<dbReference type="GO" id="GO:0030313">
    <property type="term" value="C:cell envelope"/>
    <property type="evidence" value="ECO:0007669"/>
    <property type="project" value="UniProtKB-SubCell"/>
</dbReference>
<dbReference type="InterPro" id="IPR036249">
    <property type="entry name" value="Thioredoxin-like_sf"/>
</dbReference>